<protein>
    <recommendedName>
        <fullName evidence="5">Chromosome segregation ATPase</fullName>
    </recommendedName>
</protein>
<keyword evidence="4" id="KW-1185">Reference proteome</keyword>
<feature type="region of interest" description="Disordered" evidence="2">
    <location>
        <begin position="1499"/>
        <end position="1541"/>
    </location>
</feature>
<feature type="coiled-coil region" evidence="1">
    <location>
        <begin position="1037"/>
        <end position="1064"/>
    </location>
</feature>
<proteinExistence type="predicted"/>
<accession>A0ABU5T6G7</accession>
<dbReference type="Proteomes" id="UP001304769">
    <property type="component" value="Unassembled WGS sequence"/>
</dbReference>
<feature type="coiled-coil region" evidence="1">
    <location>
        <begin position="307"/>
        <end position="367"/>
    </location>
</feature>
<evidence type="ECO:0000313" key="4">
    <source>
        <dbReference type="Proteomes" id="UP001304769"/>
    </source>
</evidence>
<dbReference type="EMBL" id="JAYGGQ010000007">
    <property type="protein sequence ID" value="MEA5455254.1"/>
    <property type="molecule type" value="Genomic_DNA"/>
</dbReference>
<evidence type="ECO:0000313" key="3">
    <source>
        <dbReference type="EMBL" id="MEA5455254.1"/>
    </source>
</evidence>
<feature type="region of interest" description="Disordered" evidence="2">
    <location>
        <begin position="1064"/>
        <end position="1095"/>
    </location>
</feature>
<name>A0ABU5T6G7_9MICC</name>
<keyword evidence="1" id="KW-0175">Coiled coil</keyword>
<feature type="coiled-coil region" evidence="1">
    <location>
        <begin position="1104"/>
        <end position="1138"/>
    </location>
</feature>
<reference evidence="3 4" key="1">
    <citation type="submission" date="2023-12" db="EMBL/GenBank/DDBJ databases">
        <title>Sinomonas terricola sp. nov, isolated from litchi orchard soil in Guangdong, PR China.</title>
        <authorList>
            <person name="Jiaxin W."/>
            <person name="Yang Z."/>
            <person name="Honghui Z."/>
        </authorList>
    </citation>
    <scope>NUCLEOTIDE SEQUENCE [LARGE SCALE GENOMIC DNA]</scope>
    <source>
        <strain evidence="3 4">JGH33</strain>
    </source>
</reference>
<sequence>MYELNRARLVGIGPRGARYSDVTVDLSGLGEQVPARNLFDAPTRRPSPFSLLLLENGGGKSVLLKLLFSVVLPGRRNTVGGASLDNFVLDGDTGHVALEWMHVATGERLVTAKVCQRRTHSGDKYPVAEAWYSFRPSDALDLDTLPVTFDGRRRRLDGFREAVAEADRLEATTELSWLGDDQGRWRGHLRERGIEPDLFDIQRRMNVDEGEAAKAFKYSSSKEFVDWLLTTVTDSKDATSVAETFSQWAVNLADREQMLLERDFLEGVIAALDPLAVAYIAHQEAARNAAAARRGAETLAVELDLRLRLEREKVTQLSAEYEAAQAIVGTRSTERDAARALLNEVRRQTLQLELEEAEAQAAYGKERLDVADLELHGWQTVAAVEERDQAIATADGLAAQVAAADEDAAPALARRDEAAGQLLAKYLAEADASDREAANYDAQATAAKQAAAEADTARSHALEAAAAAGERYRAAAETVGAASDRLTAEASNGLVPMRTTPGQVPYLVETARAVHAGTVTRLAESKGEAAAAATMVKQAAVAVREAEKELRTATTAADTASRDLRTVEDEAARLGCLRVLVEAAGAESDPTEGNGPESVAALSVFELEEACDRLLAQLARDIDDHTEHLDELRTAQRDDARVVEALGNGGLLPPRKEVERALEVLDAAGVVAHAGWRYLHEAVPAAQRTELIAAHPALADGVVVIDRAQMPTARQALSQARLLPAAAVAVGSGAELLSIDAGVSEVDATAVRHRDERSDAFVVEPTPALFDEESAAQRREELREQMTRRGEQLQVGVEQLAEVSAARNDLDRWRKANPPGHLVKLRETAAGAVSRASAVRERLDAAEGHLETSTVERERADSEVEQVAGEERLASERAAKLEGLADFVESATQAQQLLPEYEAEVHRHNAAASDALDSRERALQTHEEHTRLAEQARGQARRHRAACDEVTSTSGQPAETVPETSLADLRAAAAAAQQIYLAAVVDADLRRRADEAAEKVQSLRSALAIRDPSHVTEAERLRATPAGADRASWSVGADNARRAVSKLQAEAERLGKRVGQLEHAVKSASPTEPGRRSWTSLGERWQPISPGHGRDLQVEAQQESRQAQQRLDEASGIVSELERQRRAADDAARGINEALLPLSALLGGVPEGVLGGVAISPYAADEIAAQQAASVAVDTLRETKDRLESCLSHLADTAQDLVTHANLARYESLVTQARRSILESNREMLAARAADWSASLQTRLATLTSDLENANRHRKTIVDRLSALVDQAVKTLRQATKLSRLPDDLSEWGGRPFLRIRFHEPDQTTISVRVGEVIDRVAGEYASRAIGTRSRNARRDGMALLLDAVHAAVPKGFTVDVLKPDSVLRDERVSIEEMNDVFSGGQELTAAIVLYCTLAALAANERGQMRSKHSGVLFLDNPIGRANASYLIDLQQSVARSLGVQLIYTTGISDDRVLAAFPLWVRLRNDADLRAGLKHIRVAEVVRRQLPAPFSEAELAANTDQSGGQSAPGTVTATRIHRRPSAPGGDVRDSGQSVAAQ</sequence>
<comment type="caution">
    <text evidence="3">The sequence shown here is derived from an EMBL/GenBank/DDBJ whole genome shotgun (WGS) entry which is preliminary data.</text>
</comment>
<gene>
    <name evidence="3" type="ORF">SPF06_11020</name>
</gene>
<feature type="compositionally biased region" description="Polar residues" evidence="2">
    <location>
        <begin position="1502"/>
        <end position="1517"/>
    </location>
</feature>
<organism evidence="3 4">
    <name type="scientific">Sinomonas terricola</name>
    <dbReference type="NCBI Taxonomy" id="3110330"/>
    <lineage>
        <taxon>Bacteria</taxon>
        <taxon>Bacillati</taxon>
        <taxon>Actinomycetota</taxon>
        <taxon>Actinomycetes</taxon>
        <taxon>Micrococcales</taxon>
        <taxon>Micrococcaceae</taxon>
        <taxon>Sinomonas</taxon>
    </lineage>
</organism>
<evidence type="ECO:0000256" key="2">
    <source>
        <dbReference type="SAM" id="MobiDB-lite"/>
    </source>
</evidence>
<evidence type="ECO:0000256" key="1">
    <source>
        <dbReference type="SAM" id="Coils"/>
    </source>
</evidence>
<dbReference type="RefSeq" id="WP_323279109.1">
    <property type="nucleotide sequence ID" value="NZ_JAYGGQ010000007.1"/>
</dbReference>
<evidence type="ECO:0008006" key="5">
    <source>
        <dbReference type="Google" id="ProtNLM"/>
    </source>
</evidence>
<feature type="coiled-coil region" evidence="1">
    <location>
        <begin position="536"/>
        <end position="563"/>
    </location>
</feature>